<dbReference type="EC" id="2.1.1.37" evidence="8"/>
<gene>
    <name evidence="9" type="ORF">YA0871_07460</name>
</gene>
<proteinExistence type="inferred from homology"/>
<comment type="catalytic activity">
    <reaction evidence="5 8">
        <text>a 2'-deoxycytidine in DNA + S-adenosyl-L-methionine = a 5-methyl-2'-deoxycytidine in DNA + S-adenosyl-L-homocysteine + H(+)</text>
        <dbReference type="Rhea" id="RHEA:13681"/>
        <dbReference type="Rhea" id="RHEA-COMP:11369"/>
        <dbReference type="Rhea" id="RHEA-COMP:11370"/>
        <dbReference type="ChEBI" id="CHEBI:15378"/>
        <dbReference type="ChEBI" id="CHEBI:57856"/>
        <dbReference type="ChEBI" id="CHEBI:59789"/>
        <dbReference type="ChEBI" id="CHEBI:85452"/>
        <dbReference type="ChEBI" id="CHEBI:85454"/>
        <dbReference type="EC" id="2.1.1.37"/>
    </reaction>
</comment>
<dbReference type="PROSITE" id="PS51679">
    <property type="entry name" value="SAM_MT_C5"/>
    <property type="match status" value="1"/>
</dbReference>
<dbReference type="InterPro" id="IPR029063">
    <property type="entry name" value="SAM-dependent_MTases_sf"/>
</dbReference>
<dbReference type="EMBL" id="JAEILM010000023">
    <property type="protein sequence ID" value="MBI6632492.1"/>
    <property type="molecule type" value="Genomic_DNA"/>
</dbReference>
<name>A0ABS0UWS6_9PSED</name>
<evidence type="ECO:0000256" key="6">
    <source>
        <dbReference type="PROSITE-ProRule" id="PRU01016"/>
    </source>
</evidence>
<evidence type="ECO:0000256" key="7">
    <source>
        <dbReference type="RuleBase" id="RU000416"/>
    </source>
</evidence>
<evidence type="ECO:0000256" key="4">
    <source>
        <dbReference type="ARBA" id="ARBA00022747"/>
    </source>
</evidence>
<accession>A0ABS0UWS6</accession>
<feature type="active site" evidence="6">
    <location>
        <position position="112"/>
    </location>
</feature>
<dbReference type="Proteomes" id="UP000607562">
    <property type="component" value="Unassembled WGS sequence"/>
</dbReference>
<dbReference type="PROSITE" id="PS00094">
    <property type="entry name" value="C5_MTASE_1"/>
    <property type="match status" value="1"/>
</dbReference>
<sequence>MSFPAVESSDVVDMEYRSTAAREVDTDDDFAVLRNVDLFAGAGGISCGLGMAGFRPLLANELVDQYAKTYQRNHPDTNLVIGDVREVSESDIKQRLGVSAGDVDLLAGGPPCQGFSVNAPIRSLDDDRNHLFKDFIRVAEALLPKAVMIENVPGMVSLGRGTVVEQIYLELERLGYTVQHKILFAGHYGVPQMRFRTIFLGIRKQDAYIEFPEPEFNARATANFTGAKELCIQVPPLFAQTLKKHTGVWDAISDLPEISNGYNVDDIRKYANKPNGWYQELMRSRSKDLQNHMCAGIGKVNLDRLHHIPQGGSWRDIPFDMLPAGLKRARRSDHTKRYGRLHPDGLCSTILTKCDPHWGSFFHPTQDRIISVREAARIQSFPDDYVFTGNVTQQYEQVGNAVPPLLARAMGNKVRELLKINFNGGKTAKRHS</sequence>
<dbReference type="SUPFAM" id="SSF53335">
    <property type="entry name" value="S-adenosyl-L-methionine-dependent methyltransferases"/>
    <property type="match status" value="1"/>
</dbReference>
<keyword evidence="1 6" id="KW-0489">Methyltransferase</keyword>
<evidence type="ECO:0000256" key="1">
    <source>
        <dbReference type="ARBA" id="ARBA00022603"/>
    </source>
</evidence>
<keyword evidence="10" id="KW-1185">Reference proteome</keyword>
<evidence type="ECO:0000313" key="10">
    <source>
        <dbReference type="Proteomes" id="UP000607562"/>
    </source>
</evidence>
<dbReference type="NCBIfam" id="TIGR00675">
    <property type="entry name" value="dcm"/>
    <property type="match status" value="1"/>
</dbReference>
<organism evidence="9 10">
    <name type="scientific">Pseudomonas paralactis</name>
    <dbReference type="NCBI Taxonomy" id="1615673"/>
    <lineage>
        <taxon>Bacteria</taxon>
        <taxon>Pseudomonadati</taxon>
        <taxon>Pseudomonadota</taxon>
        <taxon>Gammaproteobacteria</taxon>
        <taxon>Pseudomonadales</taxon>
        <taxon>Pseudomonadaceae</taxon>
        <taxon>Pseudomonas</taxon>
    </lineage>
</organism>
<keyword evidence="3 6" id="KW-0949">S-adenosyl-L-methionine</keyword>
<evidence type="ECO:0000256" key="5">
    <source>
        <dbReference type="ARBA" id="ARBA00047422"/>
    </source>
</evidence>
<dbReference type="GO" id="GO:0032259">
    <property type="term" value="P:methylation"/>
    <property type="evidence" value="ECO:0007669"/>
    <property type="project" value="UniProtKB-KW"/>
</dbReference>
<keyword evidence="4" id="KW-0680">Restriction system</keyword>
<evidence type="ECO:0000256" key="8">
    <source>
        <dbReference type="RuleBase" id="RU000417"/>
    </source>
</evidence>
<dbReference type="RefSeq" id="WP_198707072.1">
    <property type="nucleotide sequence ID" value="NZ_JAEILM010000023.1"/>
</dbReference>
<dbReference type="InterPro" id="IPR050390">
    <property type="entry name" value="C5-Methyltransferase"/>
</dbReference>
<comment type="caution">
    <text evidence="9">The sequence shown here is derived from an EMBL/GenBank/DDBJ whole genome shotgun (WGS) entry which is preliminary data.</text>
</comment>
<keyword evidence="2 6" id="KW-0808">Transferase</keyword>
<dbReference type="PANTHER" id="PTHR10629">
    <property type="entry name" value="CYTOSINE-SPECIFIC METHYLTRANSFERASE"/>
    <property type="match status" value="1"/>
</dbReference>
<protein>
    <recommendedName>
        <fullName evidence="8">Cytosine-specific methyltransferase</fullName>
        <ecNumber evidence="8">2.1.1.37</ecNumber>
    </recommendedName>
</protein>
<evidence type="ECO:0000256" key="3">
    <source>
        <dbReference type="ARBA" id="ARBA00022691"/>
    </source>
</evidence>
<dbReference type="InterPro" id="IPR001525">
    <property type="entry name" value="C5_MeTfrase"/>
</dbReference>
<reference evidence="9 10" key="1">
    <citation type="submission" date="2020-12" db="EMBL/GenBank/DDBJ databases">
        <title>Comparative genomic insights into the epidemiology and virulence of plant pathogenic Pseudomonads from Turkey.</title>
        <authorList>
            <person name="Dillon M."/>
            <person name="Ruiz-Bedoya T."/>
            <person name="Bendalovic-Torma C."/>
            <person name="Guttman K.M."/>
            <person name="Kwak H."/>
            <person name="Middleton M.A."/>
            <person name="Wang P.W."/>
            <person name="Horuz S."/>
            <person name="Aysan Y."/>
            <person name="Guttman D.S."/>
        </authorList>
    </citation>
    <scope>NUCLEOTIDE SEQUENCE [LARGE SCALE GENOMIC DNA]</scope>
    <source>
        <strain evidence="9 10">Marul_2_1</strain>
    </source>
</reference>
<dbReference type="InterPro" id="IPR018117">
    <property type="entry name" value="C5_DNA_meth_AS"/>
</dbReference>
<dbReference type="Gene3D" id="3.40.50.150">
    <property type="entry name" value="Vaccinia Virus protein VP39"/>
    <property type="match status" value="1"/>
</dbReference>
<dbReference type="GO" id="GO:0008168">
    <property type="term" value="F:methyltransferase activity"/>
    <property type="evidence" value="ECO:0007669"/>
    <property type="project" value="UniProtKB-KW"/>
</dbReference>
<comment type="similarity">
    <text evidence="6 7">Belongs to the class I-like SAM-binding methyltransferase superfamily. C5-methyltransferase family.</text>
</comment>
<dbReference type="Pfam" id="PF00145">
    <property type="entry name" value="DNA_methylase"/>
    <property type="match status" value="1"/>
</dbReference>
<dbReference type="PANTHER" id="PTHR10629:SF52">
    <property type="entry name" value="DNA (CYTOSINE-5)-METHYLTRANSFERASE 1"/>
    <property type="match status" value="1"/>
</dbReference>
<evidence type="ECO:0000313" key="9">
    <source>
        <dbReference type="EMBL" id="MBI6632492.1"/>
    </source>
</evidence>
<evidence type="ECO:0000256" key="2">
    <source>
        <dbReference type="ARBA" id="ARBA00022679"/>
    </source>
</evidence>
<dbReference type="Gene3D" id="3.90.120.10">
    <property type="entry name" value="DNA Methylase, subunit A, domain 2"/>
    <property type="match status" value="1"/>
</dbReference>
<dbReference type="PRINTS" id="PR00105">
    <property type="entry name" value="C5METTRFRASE"/>
</dbReference>